<dbReference type="InterPro" id="IPR002509">
    <property type="entry name" value="NODB_dom"/>
</dbReference>
<dbReference type="Pfam" id="PF01522">
    <property type="entry name" value="Polysacc_deac_1"/>
    <property type="match status" value="1"/>
</dbReference>
<dbReference type="PROSITE" id="PS51677">
    <property type="entry name" value="NODB"/>
    <property type="match status" value="1"/>
</dbReference>
<protein>
    <submittedName>
        <fullName evidence="2">Polysaccharide deacetylase family protein</fullName>
    </submittedName>
</protein>
<dbReference type="KEGG" id="ppsc:EHS13_17345"/>
<dbReference type="PANTHER" id="PTHR10587">
    <property type="entry name" value="GLYCOSYL TRANSFERASE-RELATED"/>
    <property type="match status" value="1"/>
</dbReference>
<dbReference type="EMBL" id="CP034235">
    <property type="protein sequence ID" value="QGQ96525.1"/>
    <property type="molecule type" value="Genomic_DNA"/>
</dbReference>
<evidence type="ECO:0000313" key="2">
    <source>
        <dbReference type="EMBL" id="QGQ96525.1"/>
    </source>
</evidence>
<evidence type="ECO:0000313" key="3">
    <source>
        <dbReference type="Proteomes" id="UP000426246"/>
    </source>
</evidence>
<accession>A0A6B8RLX1</accession>
<dbReference type="OrthoDB" id="2649545at2"/>
<gene>
    <name evidence="2" type="ORF">EHS13_17345</name>
</gene>
<dbReference type="InterPro" id="IPR011330">
    <property type="entry name" value="Glyco_hydro/deAcase_b/a-brl"/>
</dbReference>
<evidence type="ECO:0000259" key="1">
    <source>
        <dbReference type="PROSITE" id="PS51677"/>
    </source>
</evidence>
<dbReference type="SUPFAM" id="SSF88713">
    <property type="entry name" value="Glycoside hydrolase/deacetylase"/>
    <property type="match status" value="1"/>
</dbReference>
<dbReference type="InterPro" id="IPR050248">
    <property type="entry name" value="Polysacc_deacetylase_ArnD"/>
</dbReference>
<dbReference type="Proteomes" id="UP000426246">
    <property type="component" value="Chromosome"/>
</dbReference>
<feature type="domain" description="NodB homology" evidence="1">
    <location>
        <begin position="10"/>
        <end position="191"/>
    </location>
</feature>
<dbReference type="RefSeq" id="WP_155701596.1">
    <property type="nucleotide sequence ID" value="NZ_CP034235.1"/>
</dbReference>
<name>A0A6B8RLX1_9BACL</name>
<proteinExistence type="predicted"/>
<sequence>MLAEVITDQKVIAITFDDGPNPEYTPQFLAAFEEYSSKATFYTIGQQLELYPEIAKLIHEQGHELGNHTYSHPNLTELDQTQQKSELDRTDKLIAQITGEKPRTFRAPFLQSNDELENVIKEFTYLSIGALNVETKDWEQPGVEFILDKTRDYIRNGSILLFHDGFGDRSQSLAAIKILVPELLAQGYQLVTVSELLQLKDL</sequence>
<reference evidence="3" key="1">
    <citation type="submission" date="2018-11" db="EMBL/GenBank/DDBJ databases">
        <title>Complete genome sequence of Paenibacillus sp. ML311-T8.</title>
        <authorList>
            <person name="Nam Y.-D."/>
            <person name="Kang J."/>
            <person name="Chung W.-H."/>
            <person name="Park Y.S."/>
        </authorList>
    </citation>
    <scope>NUCLEOTIDE SEQUENCE [LARGE SCALE GENOMIC DNA]</scope>
    <source>
        <strain evidence="3">ML311-T8</strain>
    </source>
</reference>
<dbReference type="AlphaFoldDB" id="A0A6B8RLX1"/>
<keyword evidence="3" id="KW-1185">Reference proteome</keyword>
<dbReference type="Gene3D" id="3.20.20.370">
    <property type="entry name" value="Glycoside hydrolase/deacetylase"/>
    <property type="match status" value="1"/>
</dbReference>
<organism evidence="2 3">
    <name type="scientific">Paenibacillus psychroresistens</name>
    <dbReference type="NCBI Taxonomy" id="1778678"/>
    <lineage>
        <taxon>Bacteria</taxon>
        <taxon>Bacillati</taxon>
        <taxon>Bacillota</taxon>
        <taxon>Bacilli</taxon>
        <taxon>Bacillales</taxon>
        <taxon>Paenibacillaceae</taxon>
        <taxon>Paenibacillus</taxon>
    </lineage>
</organism>
<dbReference type="GO" id="GO:0005975">
    <property type="term" value="P:carbohydrate metabolic process"/>
    <property type="evidence" value="ECO:0007669"/>
    <property type="project" value="InterPro"/>
</dbReference>
<dbReference type="GO" id="GO:0016810">
    <property type="term" value="F:hydrolase activity, acting on carbon-nitrogen (but not peptide) bonds"/>
    <property type="evidence" value="ECO:0007669"/>
    <property type="project" value="InterPro"/>
</dbReference>